<protein>
    <submittedName>
        <fullName evidence="1">DUF2835 family protein</fullName>
    </submittedName>
</protein>
<evidence type="ECO:0000313" key="2">
    <source>
        <dbReference type="Proteomes" id="UP001269375"/>
    </source>
</evidence>
<comment type="caution">
    <text evidence="1">The sequence shown here is derived from an EMBL/GenBank/DDBJ whole genome shotgun (WGS) entry which is preliminary data.</text>
</comment>
<reference evidence="1 2" key="1">
    <citation type="submission" date="2023-04" db="EMBL/GenBank/DDBJ databases">
        <title>A long-awaited taxogenomic arrangement of the family Halomonadaceae.</title>
        <authorList>
            <person name="De La Haba R."/>
            <person name="Chuvochina M."/>
            <person name="Wittouck S."/>
            <person name="Arahal D.R."/>
            <person name="Sanchez-Porro C."/>
            <person name="Hugenholtz P."/>
            <person name="Ventosa A."/>
        </authorList>
    </citation>
    <scope>NUCLEOTIDE SEQUENCE [LARGE SCALE GENOMIC DNA]</scope>
    <source>
        <strain evidence="1 2">DSM 22428</strain>
    </source>
</reference>
<dbReference type="RefSeq" id="WP_251593263.1">
    <property type="nucleotide sequence ID" value="NZ_JAMLJI010000002.1"/>
</dbReference>
<keyword evidence="2" id="KW-1185">Reference proteome</keyword>
<gene>
    <name evidence="1" type="ORF">QC825_00845</name>
</gene>
<name>A0ABU1GRH7_9GAMM</name>
<organism evidence="1 2">
    <name type="scientific">Larsenimonas suaedae</name>
    <dbReference type="NCBI Taxonomy" id="1851019"/>
    <lineage>
        <taxon>Bacteria</taxon>
        <taxon>Pseudomonadati</taxon>
        <taxon>Pseudomonadota</taxon>
        <taxon>Gammaproteobacteria</taxon>
        <taxon>Oceanospirillales</taxon>
        <taxon>Halomonadaceae</taxon>
        <taxon>Larsenimonas</taxon>
    </lineage>
</organism>
<accession>A0ABU1GRH7</accession>
<dbReference type="Pfam" id="PF11197">
    <property type="entry name" value="DUF2835"/>
    <property type="match status" value="1"/>
</dbReference>
<proteinExistence type="predicted"/>
<dbReference type="InterPro" id="IPR021363">
    <property type="entry name" value="DUF2835"/>
</dbReference>
<dbReference type="Proteomes" id="UP001269375">
    <property type="component" value="Unassembled WGS sequence"/>
</dbReference>
<dbReference type="EMBL" id="JARWAO010000001">
    <property type="protein sequence ID" value="MDR5894615.1"/>
    <property type="molecule type" value="Genomic_DNA"/>
</dbReference>
<sequence>MPHVDISLSLTLDQCRRYYAGHADWIDARSLDGRRVRFPARALHRIVGPNGVRGVYRLVFDESGVYISINRN</sequence>
<evidence type="ECO:0000313" key="1">
    <source>
        <dbReference type="EMBL" id="MDR5894615.1"/>
    </source>
</evidence>